<feature type="domain" description="U3 small nucleolar RNA-associated protein 6 N-terminal" evidence="6">
    <location>
        <begin position="12"/>
        <end position="82"/>
    </location>
</feature>
<reference evidence="7 8" key="1">
    <citation type="submission" date="2015-07" db="EMBL/GenBank/DDBJ databases">
        <title>The genome of the fungus Escovopsis weberi, a specialized disease agent of ant agriculture.</title>
        <authorList>
            <person name="de Man T.J."/>
            <person name="Stajich J.E."/>
            <person name="Kubicek C.P."/>
            <person name="Chenthamara K."/>
            <person name="Atanasova L."/>
            <person name="Druzhinina I.S."/>
            <person name="Birnbaum S."/>
            <person name="Barribeau S.M."/>
            <person name="Teiling C."/>
            <person name="Suen G."/>
            <person name="Currie C."/>
            <person name="Gerardo N.M."/>
        </authorList>
    </citation>
    <scope>NUCLEOTIDE SEQUENCE [LARGE SCALE GENOMIC DNA]</scope>
</reference>
<gene>
    <name evidence="7" type="ORF">ESCO_002715</name>
</gene>
<dbReference type="STRING" id="150374.A0A0M8MVR4"/>
<dbReference type="SMART" id="SM00386">
    <property type="entry name" value="HAT"/>
    <property type="match status" value="3"/>
</dbReference>
<organism evidence="7 8">
    <name type="scientific">Escovopsis weberi</name>
    <dbReference type="NCBI Taxonomy" id="150374"/>
    <lineage>
        <taxon>Eukaryota</taxon>
        <taxon>Fungi</taxon>
        <taxon>Dikarya</taxon>
        <taxon>Ascomycota</taxon>
        <taxon>Pezizomycotina</taxon>
        <taxon>Sordariomycetes</taxon>
        <taxon>Hypocreomycetidae</taxon>
        <taxon>Hypocreales</taxon>
        <taxon>Hypocreaceae</taxon>
        <taxon>Escovopsis</taxon>
    </lineage>
</organism>
<evidence type="ECO:0000313" key="7">
    <source>
        <dbReference type="EMBL" id="KOS17807.1"/>
    </source>
</evidence>
<comment type="subcellular location">
    <subcellularLocation>
        <location evidence="1">Nucleus</location>
        <location evidence="1">Nucleolus</location>
    </subcellularLocation>
</comment>
<dbReference type="Gene3D" id="1.25.40.10">
    <property type="entry name" value="Tetratricopeptide repeat domain"/>
    <property type="match status" value="1"/>
</dbReference>
<dbReference type="EMBL" id="LGSR01000022">
    <property type="protein sequence ID" value="KOS17807.1"/>
    <property type="molecule type" value="Genomic_DNA"/>
</dbReference>
<keyword evidence="8" id="KW-1185">Reference proteome</keyword>
<name>A0A0M8MVR4_ESCWE</name>
<dbReference type="GO" id="GO:0030515">
    <property type="term" value="F:snoRNA binding"/>
    <property type="evidence" value="ECO:0007669"/>
    <property type="project" value="InterPro"/>
</dbReference>
<evidence type="ECO:0000313" key="8">
    <source>
        <dbReference type="Proteomes" id="UP000053831"/>
    </source>
</evidence>
<sequence>MAGVAEKARFYLERSVPQLREWEEKGIFNKEEIRSIVKQRNDYEHKILSPGNLPSEWSSYAKWEQSLESLRSKRCQRLKIRHLESAYAGQGRVLVIYERSVGRHPGSGALWREYLAYTSSIKAARRWRTTMNKALRMMPKDPEMWVIAGRRFARDGDMASARSLFMRGCRFCTSDCILWVEYARCEMQWLERMEKKVAAAGSAGKAAAAASRSANDDDELRLLDSDEEDDDETGLPVPESKAAAKVFNKDESQQLQNSPAMDGAIPMAIFEISRKQSFYRASVAEAFFLMFSSFRELSAHAKISQHVLGVMDEQFPNDPSSCNCHIQQPILGVSPHSADFARGLGEVLSRLGSYLETTTDRKALEEKTLAWINGFLGLQNLDEGIRGVLEYTKGKLAATDA</sequence>
<comment type="similarity">
    <text evidence="2">Belongs to the UTP6 family.</text>
</comment>
<dbReference type="Pfam" id="PF08640">
    <property type="entry name" value="U3_assoc_6"/>
    <property type="match status" value="1"/>
</dbReference>
<keyword evidence="3" id="KW-0698">rRNA processing</keyword>
<dbReference type="GO" id="GO:0000462">
    <property type="term" value="P:maturation of SSU-rRNA from tricistronic rRNA transcript (SSU-rRNA, 5.8S rRNA, LSU-rRNA)"/>
    <property type="evidence" value="ECO:0007669"/>
    <property type="project" value="InterPro"/>
</dbReference>
<evidence type="ECO:0000256" key="3">
    <source>
        <dbReference type="ARBA" id="ARBA00022552"/>
    </source>
</evidence>
<dbReference type="InterPro" id="IPR003107">
    <property type="entry name" value="HAT"/>
</dbReference>
<dbReference type="AlphaFoldDB" id="A0A0M8MVR4"/>
<evidence type="ECO:0000256" key="2">
    <source>
        <dbReference type="ARBA" id="ARBA00010734"/>
    </source>
</evidence>
<dbReference type="Proteomes" id="UP000053831">
    <property type="component" value="Unassembled WGS sequence"/>
</dbReference>
<dbReference type="PANTHER" id="PTHR23271:SF1">
    <property type="entry name" value="U3 SMALL NUCLEOLAR RNA-ASSOCIATED PROTEIN 6 HOMOLOG"/>
    <property type="match status" value="1"/>
</dbReference>
<accession>A0A0M8MVR4</accession>
<evidence type="ECO:0000259" key="6">
    <source>
        <dbReference type="Pfam" id="PF08640"/>
    </source>
</evidence>
<evidence type="ECO:0000256" key="5">
    <source>
        <dbReference type="ARBA" id="ARBA00023242"/>
    </source>
</evidence>
<evidence type="ECO:0000256" key="1">
    <source>
        <dbReference type="ARBA" id="ARBA00004604"/>
    </source>
</evidence>
<dbReference type="GO" id="GO:0034388">
    <property type="term" value="C:Pwp2p-containing subcomplex of 90S preribosome"/>
    <property type="evidence" value="ECO:0007669"/>
    <property type="project" value="TreeGrafter"/>
</dbReference>
<dbReference type="GO" id="GO:0032040">
    <property type="term" value="C:small-subunit processome"/>
    <property type="evidence" value="ECO:0007669"/>
    <property type="project" value="TreeGrafter"/>
</dbReference>
<dbReference type="SUPFAM" id="SSF48452">
    <property type="entry name" value="TPR-like"/>
    <property type="match status" value="1"/>
</dbReference>
<keyword evidence="4" id="KW-0677">Repeat</keyword>
<proteinExistence type="inferred from homology"/>
<evidence type="ECO:0000256" key="4">
    <source>
        <dbReference type="ARBA" id="ARBA00022737"/>
    </source>
</evidence>
<dbReference type="InterPro" id="IPR055347">
    <property type="entry name" value="UTP6_N"/>
</dbReference>
<keyword evidence="5" id="KW-0539">Nucleus</keyword>
<dbReference type="InterPro" id="IPR011990">
    <property type="entry name" value="TPR-like_helical_dom_sf"/>
</dbReference>
<dbReference type="PANTHER" id="PTHR23271">
    <property type="entry name" value="HEPATOCELLULAR CARCINOMA-ASSOCIATED ANTIGEN 66"/>
    <property type="match status" value="1"/>
</dbReference>
<comment type="caution">
    <text evidence="7">The sequence shown here is derived from an EMBL/GenBank/DDBJ whole genome shotgun (WGS) entry which is preliminary data.</text>
</comment>
<dbReference type="InterPro" id="IPR013949">
    <property type="entry name" value="Utp6"/>
</dbReference>
<protein>
    <submittedName>
        <fullName evidence="7">U3 small nucleolar RNA-associated protein 6</fullName>
    </submittedName>
</protein>
<dbReference type="OrthoDB" id="28112at2759"/>